<dbReference type="Proteomes" id="UP000556620">
    <property type="component" value="Unassembled WGS sequence"/>
</dbReference>
<protein>
    <submittedName>
        <fullName evidence="4">Tyrosine-type recombinase/integrase</fullName>
    </submittedName>
</protein>
<reference evidence="4 5" key="1">
    <citation type="submission" date="2020-07" db="EMBL/GenBank/DDBJ databases">
        <title>Diversity of carbapenemase encoding genes among Pseudomonas putida group clinical isolates in a tertiary Brazilian hospital.</title>
        <authorList>
            <person name="Alberto-Lei F."/>
            <person name="Nodari C.S."/>
            <person name="Streling A.P."/>
            <person name="Paulino J.T."/>
            <person name="Bessa-Neto F.O."/>
            <person name="Cayo R."/>
            <person name="Gales A.C."/>
        </authorList>
    </citation>
    <scope>NUCLEOTIDE SEQUENCE [LARGE SCALE GENOMIC DNA]</scope>
    <source>
        <strain evidence="4 5">14535</strain>
    </source>
</reference>
<evidence type="ECO:0000313" key="4">
    <source>
        <dbReference type="EMBL" id="MBA6060165.1"/>
    </source>
</evidence>
<name>A0A7W2JJK5_9PSED</name>
<feature type="region of interest" description="Disordered" evidence="2">
    <location>
        <begin position="1"/>
        <end position="31"/>
    </location>
</feature>
<proteinExistence type="predicted"/>
<evidence type="ECO:0000256" key="2">
    <source>
        <dbReference type="SAM" id="MobiDB-lite"/>
    </source>
</evidence>
<dbReference type="Gene3D" id="1.10.443.10">
    <property type="entry name" value="Intergrase catalytic core"/>
    <property type="match status" value="1"/>
</dbReference>
<comment type="caution">
    <text evidence="4">The sequence shown here is derived from an EMBL/GenBank/DDBJ whole genome shotgun (WGS) entry which is preliminary data.</text>
</comment>
<dbReference type="RefSeq" id="WP_182367448.1">
    <property type="nucleotide sequence ID" value="NZ_JACGCU010000020.1"/>
</dbReference>
<feature type="compositionally biased region" description="Acidic residues" evidence="2">
    <location>
        <begin position="19"/>
        <end position="31"/>
    </location>
</feature>
<dbReference type="PROSITE" id="PS51898">
    <property type="entry name" value="TYR_RECOMBINASE"/>
    <property type="match status" value="1"/>
</dbReference>
<evidence type="ECO:0000259" key="3">
    <source>
        <dbReference type="PROSITE" id="PS51898"/>
    </source>
</evidence>
<evidence type="ECO:0000256" key="1">
    <source>
        <dbReference type="ARBA" id="ARBA00023172"/>
    </source>
</evidence>
<sequence>MTTKSNTSQSRDNLQESVSDYEDDYASEDLEQDLLADELEDELKDSREELEEEFNEEFGDIYQTPTLSLRSRLVAGGGDFPMIGGNTYLSPIWKLPQTSGGTPNNIYFNADSDESNALKRALTFHSIRDYCPTGRIRSYTTAKLNGFGYRKFEQFIFTDNYLTASPADIKLISMPLIRSTLDKAKNDPTKATFVQLCQMLRHWILLSDNKLIPEELCLDVTLSEFYTPELRSEIMGRMFRGSLSSWVPFSEEDLQVMTEYSLFWLEEAAPKLAQLRSYLIESGISEHRDGITTRFEPLTDFERLTNIEINGTLVMRTHPRKHIKDGKTAFSYSWILQYSLALDQIRNAVFILVALITGARKSELAPLKFSHLYQAANGEYWLKIRRFKTSDNPTIGDEDELPIPRFVGDAIRKFEELRDIGPFKKGGWIFQSNDPHKEIKKTSPNIVQLTIASLRKALPIDRLHCHRFRKTIAEILINRDERNIDIIRALFGHRSYSMTLQYISRNPLMVRTVALAIEQNYTRDFHEIVAGIKYGGHSGEAAKRIKAQMDERPEAFTGKQLKVSLMSYISHLLASGEKIFVRRTAVGTFCLSGESYSSENVPPCLVGRPVANDNYMPDASNCQPDCKKVVVIESAKQALIDNITFYSTLLDASRGKLSPVAERELNRRIAATRIHLDNIVATGKAENNLIEVTHV</sequence>
<accession>A0A7W2JJK5</accession>
<dbReference type="InterPro" id="IPR013762">
    <property type="entry name" value="Integrase-like_cat_sf"/>
</dbReference>
<dbReference type="AlphaFoldDB" id="A0A7W2JJK5"/>
<feature type="domain" description="Tyr recombinase" evidence="3">
    <location>
        <begin position="322"/>
        <end position="515"/>
    </location>
</feature>
<dbReference type="InterPro" id="IPR002104">
    <property type="entry name" value="Integrase_catalytic"/>
</dbReference>
<organism evidence="4 5">
    <name type="scientific">Pseudomonas juntendi</name>
    <dbReference type="NCBI Taxonomy" id="2666183"/>
    <lineage>
        <taxon>Bacteria</taxon>
        <taxon>Pseudomonadati</taxon>
        <taxon>Pseudomonadota</taxon>
        <taxon>Gammaproteobacteria</taxon>
        <taxon>Pseudomonadales</taxon>
        <taxon>Pseudomonadaceae</taxon>
        <taxon>Pseudomonas</taxon>
    </lineage>
</organism>
<dbReference type="EMBL" id="JACGCU010000020">
    <property type="protein sequence ID" value="MBA6060165.1"/>
    <property type="molecule type" value="Genomic_DNA"/>
</dbReference>
<evidence type="ECO:0000313" key="5">
    <source>
        <dbReference type="Proteomes" id="UP000556620"/>
    </source>
</evidence>
<dbReference type="SUPFAM" id="SSF56349">
    <property type="entry name" value="DNA breaking-rejoining enzymes"/>
    <property type="match status" value="1"/>
</dbReference>
<feature type="compositionally biased region" description="Polar residues" evidence="2">
    <location>
        <begin position="1"/>
        <end position="18"/>
    </location>
</feature>
<dbReference type="GO" id="GO:0006310">
    <property type="term" value="P:DNA recombination"/>
    <property type="evidence" value="ECO:0007669"/>
    <property type="project" value="UniProtKB-KW"/>
</dbReference>
<dbReference type="GO" id="GO:0003677">
    <property type="term" value="F:DNA binding"/>
    <property type="evidence" value="ECO:0007669"/>
    <property type="project" value="InterPro"/>
</dbReference>
<keyword evidence="1" id="KW-0233">DNA recombination</keyword>
<dbReference type="InterPro" id="IPR011010">
    <property type="entry name" value="DNA_brk_join_enz"/>
</dbReference>
<gene>
    <name evidence="4" type="ORF">H4C44_13390</name>
</gene>
<dbReference type="Pfam" id="PF00589">
    <property type="entry name" value="Phage_integrase"/>
    <property type="match status" value="1"/>
</dbReference>
<dbReference type="GO" id="GO:0015074">
    <property type="term" value="P:DNA integration"/>
    <property type="evidence" value="ECO:0007669"/>
    <property type="project" value="InterPro"/>
</dbReference>